<feature type="region of interest" description="Disordered" evidence="1">
    <location>
        <begin position="47"/>
        <end position="66"/>
    </location>
</feature>
<organism evidence="2 3">
    <name type="scientific">Portunus trituberculatus</name>
    <name type="common">Swimming crab</name>
    <name type="synonym">Neptunus trituberculatus</name>
    <dbReference type="NCBI Taxonomy" id="210409"/>
    <lineage>
        <taxon>Eukaryota</taxon>
        <taxon>Metazoa</taxon>
        <taxon>Ecdysozoa</taxon>
        <taxon>Arthropoda</taxon>
        <taxon>Crustacea</taxon>
        <taxon>Multicrustacea</taxon>
        <taxon>Malacostraca</taxon>
        <taxon>Eumalacostraca</taxon>
        <taxon>Eucarida</taxon>
        <taxon>Decapoda</taxon>
        <taxon>Pleocyemata</taxon>
        <taxon>Brachyura</taxon>
        <taxon>Eubrachyura</taxon>
        <taxon>Portunoidea</taxon>
        <taxon>Portunidae</taxon>
        <taxon>Portuninae</taxon>
        <taxon>Portunus</taxon>
    </lineage>
</organism>
<reference evidence="2 3" key="1">
    <citation type="submission" date="2019-05" db="EMBL/GenBank/DDBJ databases">
        <title>Another draft genome of Portunus trituberculatus and its Hox gene families provides insights of decapod evolution.</title>
        <authorList>
            <person name="Jeong J.-H."/>
            <person name="Song I."/>
            <person name="Kim S."/>
            <person name="Choi T."/>
            <person name="Kim D."/>
            <person name="Ryu S."/>
            <person name="Kim W."/>
        </authorList>
    </citation>
    <scope>NUCLEOTIDE SEQUENCE [LARGE SCALE GENOMIC DNA]</scope>
    <source>
        <tissue evidence="2">Muscle</tissue>
    </source>
</reference>
<protein>
    <submittedName>
        <fullName evidence="2">Uncharacterized protein</fullName>
    </submittedName>
</protein>
<evidence type="ECO:0000256" key="1">
    <source>
        <dbReference type="SAM" id="MobiDB-lite"/>
    </source>
</evidence>
<evidence type="ECO:0000313" key="3">
    <source>
        <dbReference type="Proteomes" id="UP000324222"/>
    </source>
</evidence>
<dbReference type="EMBL" id="VSRR010003312">
    <property type="protein sequence ID" value="MPC35609.1"/>
    <property type="molecule type" value="Genomic_DNA"/>
</dbReference>
<gene>
    <name evidence="2" type="ORF">E2C01_029036</name>
</gene>
<dbReference type="AlphaFoldDB" id="A0A5B7ER61"/>
<accession>A0A5B7ER61</accession>
<keyword evidence="3" id="KW-1185">Reference proteome</keyword>
<name>A0A5B7ER61_PORTR</name>
<evidence type="ECO:0000313" key="2">
    <source>
        <dbReference type="EMBL" id="MPC35609.1"/>
    </source>
</evidence>
<sequence length="159" mass="16619">MMGEPFTPGPAGSLTRLCLARAPPALLQTHCAKQSIQGLDTLRAAGSNSRPAGVTSAAAPARTHPGRQPGAASWAAGQCCRLRVIVVVLPHQVLVLSGNASCELLNLCSHKLQAVARHTTPQSVMSVMLHTLAVLCCVCSKEKTMRLQASAGLDLMSKM</sequence>
<proteinExistence type="predicted"/>
<comment type="caution">
    <text evidence="2">The sequence shown here is derived from an EMBL/GenBank/DDBJ whole genome shotgun (WGS) entry which is preliminary data.</text>
</comment>
<dbReference type="Proteomes" id="UP000324222">
    <property type="component" value="Unassembled WGS sequence"/>
</dbReference>